<keyword evidence="2" id="KW-0560">Oxidoreductase</keyword>
<dbReference type="Pfam" id="PF00106">
    <property type="entry name" value="adh_short"/>
    <property type="match status" value="1"/>
</dbReference>
<dbReference type="InterPro" id="IPR036291">
    <property type="entry name" value="NAD(P)-bd_dom_sf"/>
</dbReference>
<evidence type="ECO:0000256" key="2">
    <source>
        <dbReference type="ARBA" id="ARBA00023002"/>
    </source>
</evidence>
<dbReference type="AlphaFoldDB" id="A0AAE9YYF3"/>
<evidence type="ECO:0000256" key="1">
    <source>
        <dbReference type="ARBA" id="ARBA00006484"/>
    </source>
</evidence>
<gene>
    <name evidence="4" type="ORF">SG35_016345</name>
</gene>
<comment type="similarity">
    <text evidence="1 3">Belongs to the short-chain dehydrogenases/reductases (SDR) family.</text>
</comment>
<dbReference type="Gene3D" id="3.40.50.720">
    <property type="entry name" value="NAD(P)-binding Rossmann-like Domain"/>
    <property type="match status" value="1"/>
</dbReference>
<dbReference type="GO" id="GO:0016491">
    <property type="term" value="F:oxidoreductase activity"/>
    <property type="evidence" value="ECO:0007669"/>
    <property type="project" value="UniProtKB-KW"/>
</dbReference>
<evidence type="ECO:0000313" key="5">
    <source>
        <dbReference type="Proteomes" id="UP000032568"/>
    </source>
</evidence>
<dbReference type="PROSITE" id="PS00061">
    <property type="entry name" value="ADH_SHORT"/>
    <property type="match status" value="1"/>
</dbReference>
<dbReference type="InterPro" id="IPR020904">
    <property type="entry name" value="Sc_DH/Rdtase_CS"/>
</dbReference>
<dbReference type="PANTHER" id="PTHR44196">
    <property type="entry name" value="DEHYDROGENASE/REDUCTASE SDR FAMILY MEMBER 7B"/>
    <property type="match status" value="1"/>
</dbReference>
<sequence length="262" mass="28720">MKLSDAKVVITGATGGIGQSVAYLLAERGARLLLVGRNSDKLISTVQHLGSEHSWLSADISSVQGRADVMLQAKRFEANMLVNNAGISEFNEFSQLSDTRLAQAMNINLLAPMSLTRSFLHELGDTPKVVLNVGSALGSIGYPYYASYCATKFGLRGFTEALQRELTDSRHQVLYFAPRATDTSINSDAVKQMNRALGSKTDTPQEVAHALVKQLELGKKRLAVGWPEKLFARLNGFWPEVVDNALAKKFTKIQKFVKMVNS</sequence>
<dbReference type="CDD" id="cd05233">
    <property type="entry name" value="SDR_c"/>
    <property type="match status" value="1"/>
</dbReference>
<dbReference type="PANTHER" id="PTHR44196:SF1">
    <property type="entry name" value="DEHYDROGENASE_REDUCTASE SDR FAMILY MEMBER 7B"/>
    <property type="match status" value="1"/>
</dbReference>
<dbReference type="NCBIfam" id="NF006565">
    <property type="entry name" value="PRK09072.1"/>
    <property type="match status" value="1"/>
</dbReference>
<dbReference type="KEGG" id="tact:SG35_016345"/>
<reference evidence="4 5" key="1">
    <citation type="journal article" date="2015" name="Genome Announc.">
        <title>Draft Genome Sequences of Marine Isolates of Thalassomonas viridans and Thalassomonas actiniarum.</title>
        <authorList>
            <person name="Olonade I."/>
            <person name="van Zyl L.J."/>
            <person name="Trindade M."/>
        </authorList>
    </citation>
    <scope>NUCLEOTIDE SEQUENCE [LARGE SCALE GENOMIC DNA]</scope>
    <source>
        <strain evidence="4 5">A5K-106</strain>
    </source>
</reference>
<name>A0AAE9YYF3_9GAMM</name>
<protein>
    <submittedName>
        <fullName evidence="4">SDR family oxidoreductase</fullName>
    </submittedName>
</protein>
<dbReference type="PRINTS" id="PR00081">
    <property type="entry name" value="GDHRDH"/>
</dbReference>
<keyword evidence="5" id="KW-1185">Reference proteome</keyword>
<evidence type="ECO:0000313" key="4">
    <source>
        <dbReference type="EMBL" id="WDE01907.1"/>
    </source>
</evidence>
<dbReference type="InterPro" id="IPR002347">
    <property type="entry name" value="SDR_fam"/>
</dbReference>
<reference evidence="4 5" key="2">
    <citation type="journal article" date="2022" name="Mar. Drugs">
        <title>Bioassay-Guided Fractionation Leads to the Detection of Cholic Acid Generated by the Rare Thalassomonas sp.</title>
        <authorList>
            <person name="Pheiffer F."/>
            <person name="Schneider Y.K."/>
            <person name="Hansen E.H."/>
            <person name="Andersen J.H."/>
            <person name="Isaksson J."/>
            <person name="Busche T."/>
            <person name="R C."/>
            <person name="Kalinowski J."/>
            <person name="Zyl L.V."/>
            <person name="Trindade M."/>
        </authorList>
    </citation>
    <scope>NUCLEOTIDE SEQUENCE [LARGE SCALE GENOMIC DNA]</scope>
    <source>
        <strain evidence="4 5">A5K-106</strain>
    </source>
</reference>
<proteinExistence type="inferred from homology"/>
<organism evidence="4 5">
    <name type="scientific">Thalassomonas actiniarum</name>
    <dbReference type="NCBI Taxonomy" id="485447"/>
    <lineage>
        <taxon>Bacteria</taxon>
        <taxon>Pseudomonadati</taxon>
        <taxon>Pseudomonadota</taxon>
        <taxon>Gammaproteobacteria</taxon>
        <taxon>Alteromonadales</taxon>
        <taxon>Colwelliaceae</taxon>
        <taxon>Thalassomonas</taxon>
    </lineage>
</organism>
<accession>A0AAE9YYF3</accession>
<dbReference type="SUPFAM" id="SSF51735">
    <property type="entry name" value="NAD(P)-binding Rossmann-fold domains"/>
    <property type="match status" value="1"/>
</dbReference>
<dbReference type="EMBL" id="CP059735">
    <property type="protein sequence ID" value="WDE01907.1"/>
    <property type="molecule type" value="Genomic_DNA"/>
</dbReference>
<dbReference type="PRINTS" id="PR00080">
    <property type="entry name" value="SDRFAMILY"/>
</dbReference>
<dbReference type="GO" id="GO:0016020">
    <property type="term" value="C:membrane"/>
    <property type="evidence" value="ECO:0007669"/>
    <property type="project" value="TreeGrafter"/>
</dbReference>
<dbReference type="Proteomes" id="UP000032568">
    <property type="component" value="Chromosome"/>
</dbReference>
<evidence type="ECO:0000256" key="3">
    <source>
        <dbReference type="RuleBase" id="RU000363"/>
    </source>
</evidence>